<keyword evidence="4" id="KW-1185">Reference proteome</keyword>
<dbReference type="PANTHER" id="PTHR31139:SF6">
    <property type="entry name" value="PROTEIN LIMB EXPRESSION 1 HOMOLOG"/>
    <property type="match status" value="1"/>
</dbReference>
<organism evidence="3 4">
    <name type="scientific">Paralvinella palmiformis</name>
    <dbReference type="NCBI Taxonomy" id="53620"/>
    <lineage>
        <taxon>Eukaryota</taxon>
        <taxon>Metazoa</taxon>
        <taxon>Spiralia</taxon>
        <taxon>Lophotrochozoa</taxon>
        <taxon>Annelida</taxon>
        <taxon>Polychaeta</taxon>
        <taxon>Sedentaria</taxon>
        <taxon>Canalipalpata</taxon>
        <taxon>Terebellida</taxon>
        <taxon>Terebelliformia</taxon>
        <taxon>Alvinellidae</taxon>
        <taxon>Paralvinella</taxon>
    </lineage>
</organism>
<comment type="caution">
    <text evidence="3">The sequence shown here is derived from an EMBL/GenBank/DDBJ whole genome shotgun (WGS) entry which is preliminary data.</text>
</comment>
<reference evidence="3" key="1">
    <citation type="journal article" date="2023" name="Mol. Biol. Evol.">
        <title>Third-Generation Sequencing Reveals the Adaptive Role of the Epigenome in Three Deep-Sea Polychaetes.</title>
        <authorList>
            <person name="Perez M."/>
            <person name="Aroh O."/>
            <person name="Sun Y."/>
            <person name="Lan Y."/>
            <person name="Juniper S.K."/>
            <person name="Young C.R."/>
            <person name="Angers B."/>
            <person name="Qian P.Y."/>
        </authorList>
    </citation>
    <scope>NUCLEOTIDE SEQUENCE</scope>
    <source>
        <strain evidence="3">P08H-3</strain>
    </source>
</reference>
<name>A0AAD9JRS3_9ANNE</name>
<evidence type="ECO:0000313" key="4">
    <source>
        <dbReference type="Proteomes" id="UP001208570"/>
    </source>
</evidence>
<evidence type="ECO:0000256" key="2">
    <source>
        <dbReference type="SAM" id="MobiDB-lite"/>
    </source>
</evidence>
<evidence type="ECO:0008006" key="5">
    <source>
        <dbReference type="Google" id="ProtNLM"/>
    </source>
</evidence>
<dbReference type="SUPFAM" id="SSF54768">
    <property type="entry name" value="dsRNA-binding domain-like"/>
    <property type="match status" value="1"/>
</dbReference>
<dbReference type="CDD" id="cd00048">
    <property type="entry name" value="DSRM_SF"/>
    <property type="match status" value="1"/>
</dbReference>
<dbReference type="Proteomes" id="UP001208570">
    <property type="component" value="Unassembled WGS sequence"/>
</dbReference>
<dbReference type="InterPro" id="IPR051436">
    <property type="entry name" value="Autophagy-related_EPG5"/>
</dbReference>
<comment type="similarity">
    <text evidence="1">Belongs to the LIX1 family.</text>
</comment>
<sequence length="326" mass="36186">MNPVTGSGGYGPRHNPSSHQTPGYNIPSHGSNQQASAYADSLMYPSGGQRAGDHDPNMSDTRAKTILKEAVDAVVNSFAKHTHGYGRVNVVEALQEFWQMKQARGADLKNGALVVYETQPSTSPPYVCYVTLPGGSCFGSFQNCPTKAEARRSAAKIALMNSVFNEHPSRKITDDFIERAVRDALASFKGSPEEADNPATGIGAFRFMLQSNRGRTMLEFQELMTVFQLLHWNGSLKAMRERNCSRQEVLAHYSHRALDDDMRSQMALDWISREQESPGVIQHELQQGEQELDMARLAGRELRFPKEKRDILMLALSQIGPIESIA</sequence>
<dbReference type="Pfam" id="PF14954">
    <property type="entry name" value="LIX1"/>
    <property type="match status" value="1"/>
</dbReference>
<feature type="compositionally biased region" description="Polar residues" evidence="2">
    <location>
        <begin position="15"/>
        <end position="32"/>
    </location>
</feature>
<gene>
    <name evidence="3" type="ORF">LSH36_192g04063</name>
</gene>
<dbReference type="GO" id="GO:0005737">
    <property type="term" value="C:cytoplasm"/>
    <property type="evidence" value="ECO:0007669"/>
    <property type="project" value="TreeGrafter"/>
</dbReference>
<dbReference type="EMBL" id="JAODUP010000192">
    <property type="protein sequence ID" value="KAK2157423.1"/>
    <property type="molecule type" value="Genomic_DNA"/>
</dbReference>
<dbReference type="PANTHER" id="PTHR31139">
    <property type="entry name" value="ECTOPIC P GRANULES PROTEIN 5 HOMOLOG"/>
    <property type="match status" value="1"/>
</dbReference>
<evidence type="ECO:0000313" key="3">
    <source>
        <dbReference type="EMBL" id="KAK2157423.1"/>
    </source>
</evidence>
<protein>
    <recommendedName>
        <fullName evidence="5">LIX1-like protein</fullName>
    </recommendedName>
</protein>
<evidence type="ECO:0000256" key="1">
    <source>
        <dbReference type="ARBA" id="ARBA00007468"/>
    </source>
</evidence>
<dbReference type="GO" id="GO:0097352">
    <property type="term" value="P:autophagosome maturation"/>
    <property type="evidence" value="ECO:0007669"/>
    <property type="project" value="TreeGrafter"/>
</dbReference>
<accession>A0AAD9JRS3</accession>
<dbReference type="Gene3D" id="3.30.160.20">
    <property type="match status" value="1"/>
</dbReference>
<feature type="compositionally biased region" description="Gly residues" evidence="2">
    <location>
        <begin position="1"/>
        <end position="11"/>
    </location>
</feature>
<feature type="region of interest" description="Disordered" evidence="2">
    <location>
        <begin position="1"/>
        <end position="32"/>
    </location>
</feature>
<dbReference type="AlphaFoldDB" id="A0AAD9JRS3"/>
<proteinExistence type="inferred from homology"/>
<dbReference type="InterPro" id="IPR029270">
    <property type="entry name" value="LIX1"/>
</dbReference>